<dbReference type="Proteomes" id="UP000060487">
    <property type="component" value="Unassembled WGS sequence"/>
</dbReference>
<dbReference type="InterPro" id="IPR008538">
    <property type="entry name" value="Uma2"/>
</dbReference>
<dbReference type="InterPro" id="IPR011335">
    <property type="entry name" value="Restrct_endonuc-II-like"/>
</dbReference>
<dbReference type="RefSeq" id="WP_085052087.1">
    <property type="nucleotide sequence ID" value="NZ_LNQR01000056.1"/>
</dbReference>
<dbReference type="Pfam" id="PF05685">
    <property type="entry name" value="Uma2"/>
    <property type="match status" value="1"/>
</dbReference>
<feature type="domain" description="Putative restriction endonuclease" evidence="1">
    <location>
        <begin position="12"/>
        <end position="165"/>
    </location>
</feature>
<dbReference type="Gene3D" id="3.90.1570.10">
    <property type="entry name" value="tt1808, chain A"/>
    <property type="match status" value="1"/>
</dbReference>
<dbReference type="InterPro" id="IPR012296">
    <property type="entry name" value="Nuclease_put_TT1808"/>
</dbReference>
<evidence type="ECO:0000313" key="2">
    <source>
        <dbReference type="EMBL" id="KWT86740.1"/>
    </source>
</evidence>
<protein>
    <recommendedName>
        <fullName evidence="1">Putative restriction endonuclease domain-containing protein</fullName>
    </recommendedName>
</protein>
<dbReference type="CDD" id="cd06260">
    <property type="entry name" value="DUF820-like"/>
    <property type="match status" value="1"/>
</dbReference>
<comment type="caution">
    <text evidence="2">The sequence shown here is derived from an EMBL/GenBank/DDBJ whole genome shotgun (WGS) entry which is preliminary data.</text>
</comment>
<sequence length="170" mass="19573">MDTLERDFDLTQIINGEEVVGPSPFGKHQKISQRILWIVLSHVKNNDLGDVFYSPLEVIFEEGINRFQPDILFIRKDNMVIFQDYVRGVPDMVCEIVSQGTYRLDTATKKEIYEKYGVPEYWVAIPELKIIEVLAIEEGKYKTYSYAEGEGTVSSKVIEGLQVNLKDIFD</sequence>
<evidence type="ECO:0000259" key="1">
    <source>
        <dbReference type="Pfam" id="PF05685"/>
    </source>
</evidence>
<dbReference type="EMBL" id="LNQR01000056">
    <property type="protein sequence ID" value="KWT86740.1"/>
    <property type="molecule type" value="Genomic_DNA"/>
</dbReference>
<accession>A0ABR5SFM7</accession>
<keyword evidence="3" id="KW-1185">Reference proteome</keyword>
<dbReference type="SUPFAM" id="SSF52980">
    <property type="entry name" value="Restriction endonuclease-like"/>
    <property type="match status" value="1"/>
</dbReference>
<dbReference type="PANTHER" id="PTHR34107">
    <property type="entry name" value="SLL0198 PROTEIN-RELATED"/>
    <property type="match status" value="1"/>
</dbReference>
<gene>
    <name evidence="2" type="ORF">ASN18_1463</name>
</gene>
<reference evidence="2 3" key="1">
    <citation type="submission" date="2015-11" db="EMBL/GenBank/DDBJ databases">
        <authorList>
            <person name="Lin W."/>
        </authorList>
    </citation>
    <scope>NUCLEOTIDE SEQUENCE [LARGE SCALE GENOMIC DNA]</scope>
    <source>
        <strain evidence="2 3">HCH-1</strain>
    </source>
</reference>
<dbReference type="PANTHER" id="PTHR34107:SF4">
    <property type="entry name" value="SLL1222 PROTEIN"/>
    <property type="match status" value="1"/>
</dbReference>
<proteinExistence type="predicted"/>
<name>A0ABR5SFM7_9BACT</name>
<evidence type="ECO:0000313" key="3">
    <source>
        <dbReference type="Proteomes" id="UP000060487"/>
    </source>
</evidence>
<organism evidence="2 3">
    <name type="scientific">Candidatus Magnetominusculus xianensis</name>
    <dbReference type="NCBI Taxonomy" id="1748249"/>
    <lineage>
        <taxon>Bacteria</taxon>
        <taxon>Pseudomonadati</taxon>
        <taxon>Nitrospirota</taxon>
        <taxon>Nitrospiria</taxon>
        <taxon>Nitrospirales</taxon>
        <taxon>Nitrospiraceae</taxon>
        <taxon>Candidatus Magnetominusculus</taxon>
    </lineage>
</organism>